<keyword evidence="3" id="KW-0238">DNA-binding</keyword>
<dbReference type="Proteomes" id="UP000775213">
    <property type="component" value="Unassembled WGS sequence"/>
</dbReference>
<accession>A0AAV7GI96</accession>
<evidence type="ECO:0000313" key="7">
    <source>
        <dbReference type="EMBL" id="KAH0455344.1"/>
    </source>
</evidence>
<keyword evidence="8" id="KW-1185">Reference proteome</keyword>
<dbReference type="PROSITE" id="PS51806">
    <property type="entry name" value="DOG1"/>
    <property type="match status" value="1"/>
</dbReference>
<feature type="domain" description="DOG1" evidence="6">
    <location>
        <begin position="175"/>
        <end position="388"/>
    </location>
</feature>
<dbReference type="EMBL" id="JAGFBR010000014">
    <property type="protein sequence ID" value="KAH0455344.1"/>
    <property type="molecule type" value="Genomic_DNA"/>
</dbReference>
<dbReference type="GO" id="GO:0043565">
    <property type="term" value="F:sequence-specific DNA binding"/>
    <property type="evidence" value="ECO:0007669"/>
    <property type="project" value="InterPro"/>
</dbReference>
<dbReference type="AlphaFoldDB" id="A0AAV7GI96"/>
<dbReference type="GO" id="GO:0003700">
    <property type="term" value="F:DNA-binding transcription factor activity"/>
    <property type="evidence" value="ECO:0007669"/>
    <property type="project" value="InterPro"/>
</dbReference>
<proteinExistence type="predicted"/>
<keyword evidence="2" id="KW-0805">Transcription regulation</keyword>
<dbReference type="GO" id="GO:0005634">
    <property type="term" value="C:nucleus"/>
    <property type="evidence" value="ECO:0007669"/>
    <property type="project" value="UniProtKB-SubCell"/>
</dbReference>
<name>A0AAV7GI96_DENCH</name>
<reference evidence="7 8" key="1">
    <citation type="journal article" date="2021" name="Hortic Res">
        <title>Chromosome-scale assembly of the Dendrobium chrysotoxum genome enhances the understanding of orchid evolution.</title>
        <authorList>
            <person name="Zhang Y."/>
            <person name="Zhang G.Q."/>
            <person name="Zhang D."/>
            <person name="Liu X.D."/>
            <person name="Xu X.Y."/>
            <person name="Sun W.H."/>
            <person name="Yu X."/>
            <person name="Zhu X."/>
            <person name="Wang Z.W."/>
            <person name="Zhao X."/>
            <person name="Zhong W.Y."/>
            <person name="Chen H."/>
            <person name="Yin W.L."/>
            <person name="Huang T."/>
            <person name="Niu S.C."/>
            <person name="Liu Z.J."/>
        </authorList>
    </citation>
    <scope>NUCLEOTIDE SEQUENCE [LARGE SCALE GENOMIC DNA]</scope>
    <source>
        <strain evidence="7">Lindl</strain>
    </source>
</reference>
<dbReference type="PROSITE" id="PS00036">
    <property type="entry name" value="BZIP_BASIC"/>
    <property type="match status" value="1"/>
</dbReference>
<dbReference type="PANTHER" id="PTHR45693:SF36">
    <property type="entry name" value="TRANSCRIPTION FACTOR TGA4"/>
    <property type="match status" value="1"/>
</dbReference>
<evidence type="ECO:0000313" key="8">
    <source>
        <dbReference type="Proteomes" id="UP000775213"/>
    </source>
</evidence>
<evidence type="ECO:0000256" key="1">
    <source>
        <dbReference type="ARBA" id="ARBA00004123"/>
    </source>
</evidence>
<dbReference type="Pfam" id="PF14144">
    <property type="entry name" value="DOG1"/>
    <property type="match status" value="1"/>
</dbReference>
<gene>
    <name evidence="7" type="ORF">IEQ34_015376</name>
</gene>
<evidence type="ECO:0000259" key="6">
    <source>
        <dbReference type="PROSITE" id="PS51806"/>
    </source>
</evidence>
<protein>
    <recommendedName>
        <fullName evidence="6">DOG1 domain-containing protein</fullName>
    </recommendedName>
</protein>
<dbReference type="GO" id="GO:0006351">
    <property type="term" value="P:DNA-templated transcription"/>
    <property type="evidence" value="ECO:0007669"/>
    <property type="project" value="InterPro"/>
</dbReference>
<sequence length="393" mass="44621">MNIESITMVELRRMGMYDANHQIGMWADCFKTESSQNTSSSAILEEQDGRMENLSKDARLGIVGPSKPYEQEESKPSDKVIRRLAQNREAARKSRLRKKVCYRNRKLVCSLFERKNSLECVEVKFLAYIQQLELSRIKLVQLEQKVDKVRHQGVYIGEHIDNSIIGYSGSVNPGIAAFELEYGHWIEEQNRQICELRAALQGSASDIELGILVENGMKHYDDLFRMKSIAAKSDVFYIVSGLWKASAERFFLWIGGFRPSGLLKVLSPQLDALTEQQLMAVYNLQQSSQQAEDALSQGLDKLQQTLSQTIAIDPLSASGMTNYMGQMGQAMGKLEALVSFVDQADHLRQETLQQMYQILKTRQAARGLLALGDYLQRLRALSSLWATRPRERI</sequence>
<keyword evidence="4" id="KW-0804">Transcription</keyword>
<evidence type="ECO:0000256" key="3">
    <source>
        <dbReference type="ARBA" id="ARBA00023125"/>
    </source>
</evidence>
<dbReference type="InterPro" id="IPR025422">
    <property type="entry name" value="TGA_domain"/>
</dbReference>
<evidence type="ECO:0000256" key="5">
    <source>
        <dbReference type="ARBA" id="ARBA00023242"/>
    </source>
</evidence>
<dbReference type="PANTHER" id="PTHR45693">
    <property type="entry name" value="TRANSCRIPTION FACTOR TGA9"/>
    <property type="match status" value="1"/>
</dbReference>
<comment type="caution">
    <text evidence="7">The sequence shown here is derived from an EMBL/GenBank/DDBJ whole genome shotgun (WGS) entry which is preliminary data.</text>
</comment>
<organism evidence="7 8">
    <name type="scientific">Dendrobium chrysotoxum</name>
    <name type="common">Orchid</name>
    <dbReference type="NCBI Taxonomy" id="161865"/>
    <lineage>
        <taxon>Eukaryota</taxon>
        <taxon>Viridiplantae</taxon>
        <taxon>Streptophyta</taxon>
        <taxon>Embryophyta</taxon>
        <taxon>Tracheophyta</taxon>
        <taxon>Spermatophyta</taxon>
        <taxon>Magnoliopsida</taxon>
        <taxon>Liliopsida</taxon>
        <taxon>Asparagales</taxon>
        <taxon>Orchidaceae</taxon>
        <taxon>Epidendroideae</taxon>
        <taxon>Malaxideae</taxon>
        <taxon>Dendrobiinae</taxon>
        <taxon>Dendrobium</taxon>
    </lineage>
</organism>
<comment type="subcellular location">
    <subcellularLocation>
        <location evidence="1">Nucleus</location>
    </subcellularLocation>
</comment>
<keyword evidence="5" id="KW-0539">Nucleus</keyword>
<dbReference type="InterPro" id="IPR004827">
    <property type="entry name" value="bZIP"/>
</dbReference>
<evidence type="ECO:0000256" key="2">
    <source>
        <dbReference type="ARBA" id="ARBA00023015"/>
    </source>
</evidence>
<evidence type="ECO:0000256" key="4">
    <source>
        <dbReference type="ARBA" id="ARBA00023163"/>
    </source>
</evidence>